<evidence type="ECO:0000256" key="8">
    <source>
        <dbReference type="ARBA" id="ARBA00022759"/>
    </source>
</evidence>
<keyword evidence="13" id="KW-0695">RNA-directed DNA polymerase</keyword>
<evidence type="ECO:0000256" key="7">
    <source>
        <dbReference type="ARBA" id="ARBA00022722"/>
    </source>
</evidence>
<keyword evidence="9" id="KW-0378">Hydrolase</keyword>
<dbReference type="InterPro" id="IPR001969">
    <property type="entry name" value="Aspartic_peptidase_AS"/>
</dbReference>
<dbReference type="Gene3D" id="2.40.70.10">
    <property type="entry name" value="Acid Proteases"/>
    <property type="match status" value="1"/>
</dbReference>
<keyword evidence="5" id="KW-0808">Transferase</keyword>
<dbReference type="InterPro" id="IPR040643">
    <property type="entry name" value="MLVIN_C"/>
</dbReference>
<keyword evidence="8" id="KW-0255">Endonuclease</keyword>
<dbReference type="Pfam" id="PF18697">
    <property type="entry name" value="MLVIN_C"/>
    <property type="match status" value="1"/>
</dbReference>
<evidence type="ECO:0000256" key="4">
    <source>
        <dbReference type="ARBA" id="ARBA00018735"/>
    </source>
</evidence>
<evidence type="ECO:0000256" key="14">
    <source>
        <dbReference type="ARBA" id="ARBA00023172"/>
    </source>
</evidence>
<dbReference type="PROSITE" id="PS50994">
    <property type="entry name" value="INTEGRASE"/>
    <property type="match status" value="1"/>
</dbReference>
<name>A0ABI7YPW6_FELCA</name>
<evidence type="ECO:0000259" key="18">
    <source>
        <dbReference type="PROSITE" id="PS50994"/>
    </source>
</evidence>
<dbReference type="InterPro" id="IPR012337">
    <property type="entry name" value="RNaseH-like_sf"/>
</dbReference>
<evidence type="ECO:0000256" key="12">
    <source>
        <dbReference type="ARBA" id="ARBA00022908"/>
    </source>
</evidence>
<evidence type="ECO:0000256" key="6">
    <source>
        <dbReference type="ARBA" id="ARBA00022695"/>
    </source>
</evidence>
<dbReference type="PROSITE" id="PS50879">
    <property type="entry name" value="RNASE_H_1"/>
    <property type="match status" value="1"/>
</dbReference>
<dbReference type="Pfam" id="PF00075">
    <property type="entry name" value="RNase_H"/>
    <property type="match status" value="1"/>
</dbReference>
<dbReference type="Pfam" id="PF17919">
    <property type="entry name" value="RT_RNaseH_2"/>
    <property type="match status" value="1"/>
</dbReference>
<keyword evidence="14" id="KW-0233">DNA recombination</keyword>
<dbReference type="PROSITE" id="PS50175">
    <property type="entry name" value="ASP_PROT_RETROV"/>
    <property type="match status" value="1"/>
</dbReference>
<dbReference type="InterPro" id="IPR018061">
    <property type="entry name" value="Retropepsins"/>
</dbReference>
<dbReference type="InterPro" id="IPR039464">
    <property type="entry name" value="Gag-pol_Znf-H3C2"/>
</dbReference>
<dbReference type="GeneTree" id="ENSGT00940000160750"/>
<feature type="domain" description="Integrase catalytic" evidence="18">
    <location>
        <begin position="900"/>
        <end position="1001"/>
    </location>
</feature>
<dbReference type="PANTHER" id="PTHR33064:SF38">
    <property type="entry name" value="LRRGT00076-LIKE"/>
    <property type="match status" value="1"/>
</dbReference>
<reference evidence="19" key="2">
    <citation type="submission" date="2025-08" db="UniProtKB">
        <authorList>
            <consortium name="Ensembl"/>
        </authorList>
    </citation>
    <scope>IDENTIFICATION</scope>
    <source>
        <strain evidence="19">breed Abyssinian</strain>
    </source>
</reference>
<dbReference type="Gene3D" id="3.30.420.10">
    <property type="entry name" value="Ribonuclease H-like superfamily/Ribonuclease H"/>
    <property type="match status" value="1"/>
</dbReference>
<dbReference type="SUPFAM" id="SSF50630">
    <property type="entry name" value="Acid proteases"/>
    <property type="match status" value="1"/>
</dbReference>
<dbReference type="Proteomes" id="UP000823872">
    <property type="component" value="Chromosome C2"/>
</dbReference>
<dbReference type="EC" id="3.1.26.4" evidence="2"/>
<sequence length="1056" mass="117794">MSGLRSPPPEPRLTLSVGGHPTTFLVDTGAQHSVLTKANGPLSSRTSWVQGATGRKIHKWTNRRTVDLGQGTVTHSFLVVPECPYPLLGRDLLTKLGAQIHFSKAGAQVLNRDGQPIQVLTVSLQDEHRLFETPVTTNLLEAWLQDFPQAWAETGGLGRAKCQVPIIIDLKPTAMPVSIRQYPMSKEAHMGIQPHITRFLELGVLRPCRSPWNTPLLPVKKPGTRDYRPVQDLREVNKRTMDIHPTVPNPYNLLSTLSPDHTWYTVLDLKDAFFCLPLAPQSQELFAFEWRDPEKGISGQLTWTRLPQGFKNSPTLFDEALHRDLTDFRTQHPEVTLLQYVDDLLLAAPTKEACILGTRHLLRELGEKGYRASTKKAQICQTKVTYLGYILSEGKRWLTPGRIETVARIPPPQNPREVREFLGTAGFCRLWIPGFAELAAPLYALTKESAPFTWQEKHQSAFEALKKALLSAPALGLPDTSKPFILFLDERQGIAKGVLTQKLGPWKRPVAYLSKKLDPVAAGWPPCLRIMAATAMLVKDSAKLTLGQPLTVITPHALEAIVRQPPDRWITNARLTHYQALLLDTDRVQFGPPVTLNPATLLPAPEDQQSAHDCRQVLAETHGTREDLKDQELPDADHSWYMDGSSYIDSGTRRAGAAVVDGHHIIWAQPLPPGTSAQKAELIALTKALELSEGKKANIYTDSRYAFATAHTHGSIYERRGLLTSEGKEIKNKAEIIALLKALFLPRKVAIIHCPGHQKGQDPIAIGNRQADQVARQVAVAETLTLATKPEETNLTTIIHTYTPEDQEEAKAIGAIQNQNTKDWEKEGKIVLPQKEAMAMIQQMHAWTHLSSRKLKLLIEKTDFLIPKASTLIEQVTSACKVCQQVNAGATRVPEGKRTRGNRPGVYWEIDFTEVKPHYAGYKYLLVFVDTFSGWVEAYPTRQETAHMVAKKILEEIFPRFGLPKVIGSDNGPAFVSQVGDSVYVRRHRSQGLEPRWKGPYIVLLTTPTAIKVDGIATWIHTSHAKAAPRTPGPETPETWKLHRSEDPLKIRLSRV</sequence>
<dbReference type="Gene3D" id="2.30.30.850">
    <property type="match status" value="1"/>
</dbReference>
<evidence type="ECO:0000256" key="2">
    <source>
        <dbReference type="ARBA" id="ARBA00012180"/>
    </source>
</evidence>
<organism evidence="19 20">
    <name type="scientific">Felis catus</name>
    <name type="common">Cat</name>
    <name type="synonym">Felis silvestris catus</name>
    <dbReference type="NCBI Taxonomy" id="9685"/>
    <lineage>
        <taxon>Eukaryota</taxon>
        <taxon>Metazoa</taxon>
        <taxon>Chordata</taxon>
        <taxon>Craniata</taxon>
        <taxon>Vertebrata</taxon>
        <taxon>Euteleostomi</taxon>
        <taxon>Mammalia</taxon>
        <taxon>Eutheria</taxon>
        <taxon>Laurasiatheria</taxon>
        <taxon>Carnivora</taxon>
        <taxon>Feliformia</taxon>
        <taxon>Felidae</taxon>
        <taxon>Felinae</taxon>
        <taxon>Felis</taxon>
    </lineage>
</organism>
<evidence type="ECO:0000256" key="3">
    <source>
        <dbReference type="ARBA" id="ARBA00012493"/>
    </source>
</evidence>
<dbReference type="InterPro" id="IPR021109">
    <property type="entry name" value="Peptidase_aspartic_dom_sf"/>
</dbReference>
<dbReference type="InterPro" id="IPR051320">
    <property type="entry name" value="Viral_Replic_Matur_Polypro"/>
</dbReference>
<evidence type="ECO:0000256" key="11">
    <source>
        <dbReference type="ARBA" id="ARBA00022884"/>
    </source>
</evidence>
<dbReference type="InterPro" id="IPR001584">
    <property type="entry name" value="Integrase_cat-core"/>
</dbReference>
<dbReference type="PANTHER" id="PTHR33064">
    <property type="entry name" value="POL PROTEIN"/>
    <property type="match status" value="1"/>
</dbReference>
<evidence type="ECO:0000313" key="19">
    <source>
        <dbReference type="Ensembl" id="ENSFCTP00005036854.1"/>
    </source>
</evidence>
<dbReference type="InterPro" id="IPR001995">
    <property type="entry name" value="Peptidase_A2_cat"/>
</dbReference>
<keyword evidence="10" id="KW-0460">Magnesium</keyword>
<dbReference type="SUPFAM" id="SSF53098">
    <property type="entry name" value="Ribonuclease H-like"/>
    <property type="match status" value="2"/>
</dbReference>
<dbReference type="Gene3D" id="3.10.10.10">
    <property type="entry name" value="HIV Type 1 Reverse Transcriptase, subunit A, domain 1"/>
    <property type="match status" value="1"/>
</dbReference>
<dbReference type="Gene3D" id="3.30.70.270">
    <property type="match status" value="2"/>
</dbReference>
<keyword evidence="20" id="KW-1185">Reference proteome</keyword>
<evidence type="ECO:0000259" key="17">
    <source>
        <dbReference type="PROSITE" id="PS50879"/>
    </source>
</evidence>
<feature type="domain" description="RNase H type-1" evidence="17">
    <location>
        <begin position="634"/>
        <end position="780"/>
    </location>
</feature>
<dbReference type="Pfam" id="PF00078">
    <property type="entry name" value="RVT_1"/>
    <property type="match status" value="1"/>
</dbReference>
<evidence type="ECO:0000259" key="16">
    <source>
        <dbReference type="PROSITE" id="PS50878"/>
    </source>
</evidence>
<keyword evidence="7" id="KW-0540">Nuclease</keyword>
<dbReference type="SUPFAM" id="SSF56672">
    <property type="entry name" value="DNA/RNA polymerases"/>
    <property type="match status" value="1"/>
</dbReference>
<dbReference type="CDD" id="cd09273">
    <property type="entry name" value="RNase_HI_RT_Bel"/>
    <property type="match status" value="1"/>
</dbReference>
<evidence type="ECO:0000256" key="5">
    <source>
        <dbReference type="ARBA" id="ARBA00022679"/>
    </source>
</evidence>
<keyword evidence="12" id="KW-0229">DNA integration</keyword>
<evidence type="ECO:0000256" key="10">
    <source>
        <dbReference type="ARBA" id="ARBA00022842"/>
    </source>
</evidence>
<dbReference type="CDD" id="cd06095">
    <property type="entry name" value="RP_RTVL_H_like"/>
    <property type="match status" value="1"/>
</dbReference>
<dbReference type="PROSITE" id="PS00141">
    <property type="entry name" value="ASP_PROTEASE"/>
    <property type="match status" value="1"/>
</dbReference>
<dbReference type="InterPro" id="IPR036397">
    <property type="entry name" value="RNaseH_sf"/>
</dbReference>
<feature type="domain" description="Peptidase A2" evidence="15">
    <location>
        <begin position="22"/>
        <end position="92"/>
    </location>
</feature>
<evidence type="ECO:0000259" key="15">
    <source>
        <dbReference type="PROSITE" id="PS50175"/>
    </source>
</evidence>
<dbReference type="CDD" id="cd03715">
    <property type="entry name" value="RT_ZFREV_like"/>
    <property type="match status" value="1"/>
</dbReference>
<keyword evidence="11" id="KW-0694">RNA-binding</keyword>
<dbReference type="InterPro" id="IPR043502">
    <property type="entry name" value="DNA/RNA_pol_sf"/>
</dbReference>
<evidence type="ECO:0000256" key="9">
    <source>
        <dbReference type="ARBA" id="ARBA00022801"/>
    </source>
</evidence>
<keyword evidence="6" id="KW-0548">Nucleotidyltransferase</keyword>
<dbReference type="Gene3D" id="1.10.340.70">
    <property type="match status" value="1"/>
</dbReference>
<dbReference type="InterPro" id="IPR002156">
    <property type="entry name" value="RNaseH_domain"/>
</dbReference>
<dbReference type="Pfam" id="PF16721">
    <property type="entry name" value="zf-H3C2"/>
    <property type="match status" value="1"/>
</dbReference>
<protein>
    <recommendedName>
        <fullName evidence="4">Gag-Pol polyprotein</fullName>
        <ecNumber evidence="3">2.7.7.49</ecNumber>
        <ecNumber evidence="2">3.1.26.4</ecNumber>
    </recommendedName>
</protein>
<dbReference type="Ensembl" id="ENSFCTT00005050536.1">
    <property type="protein sequence ID" value="ENSFCTP00005036854.1"/>
    <property type="gene ID" value="ENSFCTG00005017559.1"/>
</dbReference>
<evidence type="ECO:0000256" key="13">
    <source>
        <dbReference type="ARBA" id="ARBA00022918"/>
    </source>
</evidence>
<comment type="similarity">
    <text evidence="1">Belongs to the beta type-B retroviral polymerase family. HERV class-II K(HML-2) pol subfamily.</text>
</comment>
<feature type="domain" description="Reverse transcriptase" evidence="16">
    <location>
        <begin position="198"/>
        <end position="391"/>
    </location>
</feature>
<proteinExistence type="inferred from homology"/>
<evidence type="ECO:0000256" key="1">
    <source>
        <dbReference type="ARBA" id="ARBA00010879"/>
    </source>
</evidence>
<evidence type="ECO:0000313" key="20">
    <source>
        <dbReference type="Proteomes" id="UP000823872"/>
    </source>
</evidence>
<dbReference type="Gene3D" id="3.10.20.370">
    <property type="match status" value="1"/>
</dbReference>
<dbReference type="Pfam" id="PF00077">
    <property type="entry name" value="RVP"/>
    <property type="match status" value="1"/>
</dbReference>
<dbReference type="InterPro" id="IPR043128">
    <property type="entry name" value="Rev_trsase/Diguanyl_cyclase"/>
</dbReference>
<dbReference type="EC" id="2.7.7.49" evidence="3"/>
<dbReference type="PROSITE" id="PS50878">
    <property type="entry name" value="RT_POL"/>
    <property type="match status" value="1"/>
</dbReference>
<accession>A0ABI7YPW6</accession>
<dbReference type="InterPro" id="IPR000477">
    <property type="entry name" value="RT_dom"/>
</dbReference>
<dbReference type="InterPro" id="IPR041577">
    <property type="entry name" value="RT_RNaseH_2"/>
</dbReference>
<reference evidence="19 20" key="1">
    <citation type="submission" date="2021-02" db="EMBL/GenBank/DDBJ databases">
        <title>Safari Cat Assemblies.</title>
        <authorList>
            <person name="Bredemeyer K.R."/>
            <person name="Murphy W.J."/>
        </authorList>
    </citation>
    <scope>NUCLEOTIDE SEQUENCE [LARGE SCALE GENOMIC DNA]</scope>
</reference>
<reference evidence="19" key="3">
    <citation type="submission" date="2025-09" db="UniProtKB">
        <authorList>
            <consortium name="Ensembl"/>
        </authorList>
    </citation>
    <scope>IDENTIFICATION</scope>
    <source>
        <strain evidence="19">breed Abyssinian</strain>
    </source>
</reference>